<feature type="domain" description="S1 motif" evidence="2">
    <location>
        <begin position="1089"/>
        <end position="1181"/>
    </location>
</feature>
<comment type="caution">
    <text evidence="3">The sequence shown here is derived from an EMBL/GenBank/DDBJ whole genome shotgun (WGS) entry which is preliminary data.</text>
</comment>
<sequence length="1285" mass="138937">QDKKNRSKKQRTETDPVFRDIELQKRKKKAAFGDDGGREEYDLDARPKRAYTLRMKTLGAGVQMLGIVTQVSKMSATVSLPCNLVGFVAVENASDQHEAGVEGVEMDLSKGLLTVGQVVRCVSLGVGTGIGGETERHKKRIMLSLAASRINRAETMDAVRVGSAVCGNVASVEDHGYQVSLGLDNAVSAFLPFDVAGGSVDEPKLAVGQVVEAVVASITDGSLTTSTSRRSKKRKTVGQGGLRRVFRLDNDPAKVRTASASGRLALEALQPGMLVKAQTSSYLLDGVYMFFLGMFHGTADRFHMENWKLDPKMYMGKAPTSSADVAARILFVDLENKQVALTCARRLVHRTEEDQQMDATILSSCVGSVLQDCKVKRIDERKGVLLRVPRAEVPRPKAANVVDGDEEMSAKQGKGETVFAYARRNRIDRDMDSDDVVELDKHYKVGQVTRCKVLSHAAIDGVMNVSLSKSVIEASVLRYGEIKPGMKVSGKIFRVMDNAVLVALSEQVRAIVPGMHLSDVKITDPARRFKVGQLVKCKVLDTNFDDMSAPKVSLTMKKTLLNSSEVSITSFTEAKPGTVAHGVVTKVDDAKGIWVTFFDNVFGFVSMSELSSLGVQVPSSAYKVSEVAEEGQGDRDGAFLVAVCRGNVRVEHASIPGVGKVVKVKVLSCNPERRRMALSFRTLAASREESGESQVQVGQSVSGKVVSKSKHELHVRLDDSKATAVLPVSQLSDHRGHTELLFHKYRPGTRLERLLVLQFNQDGIPVLSLKPVLALALESNQLPTTVDEMQPNTMVFGYVQNANKLGVFVSFLGGLTGLAPLAEIHDDFVRDGKAHYAIGQTVCAKVLEVDEARSRVILSLKASAVDVAAAFQVCFVQSYMDEEKLLHGEGKAFAAAIGDVVDATLTKTSKLGTELDVNGKPAIHLSSLPGNSSAEAKTGDTVEVRVLDHNFGTGMLDVSMDRDLVTKGKRNVRKKSRKAAHAALKNAEELDARVELVRNGAYAIVSIPSLDQQLAVVPLAVLNATQGTAPQAGASCQVVLLQTTQASFEHLAVARMVFTAQQRRKRSRSRGNSVDFSALCSAPRKLEVGAVLQGKIRDVNTSWIHVDLPPANNSSDFAEGSSLRGQLHISKALSGERLEEAVRNNESAFEGFNVGDAIKVRVDAFEEVPDSKVVNVILSVPEGHDDGTADAQGELTLDQIEVGARYSGVVQGISSEGVVVALSRHARGFVFCTQVSRDLGVLEAMFGDSKRAPQDAEVLHVHDAVEVRVIQVAPEKNRLQLSMIH</sequence>
<dbReference type="Proteomes" id="UP001642464">
    <property type="component" value="Unassembled WGS sequence"/>
</dbReference>
<feature type="domain" description="S1 motif" evidence="2">
    <location>
        <begin position="1203"/>
        <end position="1284"/>
    </location>
</feature>
<dbReference type="PANTHER" id="PTHR23270:SF10">
    <property type="entry name" value="PROTEIN RRP5 HOMOLOG"/>
    <property type="match status" value="1"/>
</dbReference>
<gene>
    <name evidence="3" type="ORF">SCF082_LOCUS2185</name>
</gene>
<organism evidence="3 4">
    <name type="scientific">Durusdinium trenchii</name>
    <dbReference type="NCBI Taxonomy" id="1381693"/>
    <lineage>
        <taxon>Eukaryota</taxon>
        <taxon>Sar</taxon>
        <taxon>Alveolata</taxon>
        <taxon>Dinophyceae</taxon>
        <taxon>Suessiales</taxon>
        <taxon>Symbiodiniaceae</taxon>
        <taxon>Durusdinium</taxon>
    </lineage>
</organism>
<dbReference type="InterPro" id="IPR045209">
    <property type="entry name" value="Rrp5"/>
</dbReference>
<feature type="domain" description="S1 motif" evidence="2">
    <location>
        <begin position="577"/>
        <end position="681"/>
    </location>
</feature>
<dbReference type="Gene3D" id="2.40.50.140">
    <property type="entry name" value="Nucleic acid-binding proteins"/>
    <property type="match status" value="7"/>
</dbReference>
<dbReference type="InterPro" id="IPR012340">
    <property type="entry name" value="NA-bd_OB-fold"/>
</dbReference>
<feature type="domain" description="S1 motif" evidence="2">
    <location>
        <begin position="698"/>
        <end position="770"/>
    </location>
</feature>
<dbReference type="InterPro" id="IPR003029">
    <property type="entry name" value="S1_domain"/>
</dbReference>
<feature type="domain" description="S1 motif" evidence="2">
    <location>
        <begin position="61"/>
        <end position="146"/>
    </location>
</feature>
<feature type="domain" description="S1 motif" evidence="2">
    <location>
        <begin position="898"/>
        <end position="961"/>
    </location>
</feature>
<dbReference type="PANTHER" id="PTHR23270">
    <property type="entry name" value="PROGRAMMED CELL DEATH PROTEIN 11 PRE-RRNA PROCESSING PROTEIN RRP5"/>
    <property type="match status" value="1"/>
</dbReference>
<dbReference type="Pfam" id="PF00575">
    <property type="entry name" value="S1"/>
    <property type="match status" value="5"/>
</dbReference>
<dbReference type="PROSITE" id="PS50126">
    <property type="entry name" value="S1"/>
    <property type="match status" value="9"/>
</dbReference>
<dbReference type="SUPFAM" id="SSF50249">
    <property type="entry name" value="Nucleic acid-binding proteins"/>
    <property type="match status" value="7"/>
</dbReference>
<protein>
    <submittedName>
        <fullName evidence="3">rRNA biogenesis protein RRP5 (AtRrp5) (Ribosomal RNA-processing protein 5)</fullName>
    </submittedName>
</protein>
<feature type="region of interest" description="Disordered" evidence="1">
    <location>
        <begin position="1"/>
        <end position="20"/>
    </location>
</feature>
<accession>A0ABP0HKA5</accession>
<dbReference type="CDD" id="cd04461">
    <property type="entry name" value="S1_Rrp5_repeat_hs8_sc7"/>
    <property type="match status" value="1"/>
</dbReference>
<feature type="domain" description="S1 motif" evidence="2">
    <location>
        <begin position="792"/>
        <end position="861"/>
    </location>
</feature>
<evidence type="ECO:0000259" key="2">
    <source>
        <dbReference type="PROSITE" id="PS50126"/>
    </source>
</evidence>
<feature type="domain" description="S1 motif" evidence="2">
    <location>
        <begin position="162"/>
        <end position="230"/>
    </location>
</feature>
<dbReference type="Pfam" id="PF24682">
    <property type="entry name" value="OB_RRP5"/>
    <property type="match status" value="1"/>
</dbReference>
<dbReference type="EMBL" id="CAXAMM010001097">
    <property type="protein sequence ID" value="CAK8990352.1"/>
    <property type="molecule type" value="Genomic_DNA"/>
</dbReference>
<reference evidence="3 4" key="1">
    <citation type="submission" date="2024-02" db="EMBL/GenBank/DDBJ databases">
        <authorList>
            <person name="Chen Y."/>
            <person name="Shah S."/>
            <person name="Dougan E. K."/>
            <person name="Thang M."/>
            <person name="Chan C."/>
        </authorList>
    </citation>
    <scope>NUCLEOTIDE SEQUENCE [LARGE SCALE GENOMIC DNA]</scope>
</reference>
<feature type="non-terminal residue" evidence="3">
    <location>
        <position position="1"/>
    </location>
</feature>
<keyword evidence="4" id="KW-1185">Reference proteome</keyword>
<evidence type="ECO:0000313" key="4">
    <source>
        <dbReference type="Proteomes" id="UP001642464"/>
    </source>
</evidence>
<proteinExistence type="predicted"/>
<dbReference type="InterPro" id="IPR057300">
    <property type="entry name" value="OB_Rrp5"/>
</dbReference>
<dbReference type="CDD" id="cd00164">
    <property type="entry name" value="S1_like"/>
    <property type="match status" value="1"/>
</dbReference>
<dbReference type="SMART" id="SM00316">
    <property type="entry name" value="S1"/>
    <property type="match status" value="10"/>
</dbReference>
<feature type="domain" description="S1 motif" evidence="2">
    <location>
        <begin position="485"/>
        <end position="557"/>
    </location>
</feature>
<name>A0ABP0HKA5_9DINO</name>
<evidence type="ECO:0000313" key="3">
    <source>
        <dbReference type="EMBL" id="CAK8990352.1"/>
    </source>
</evidence>
<evidence type="ECO:0000256" key="1">
    <source>
        <dbReference type="SAM" id="MobiDB-lite"/>
    </source>
</evidence>